<dbReference type="AlphaFoldDB" id="A0A1F7JHE0"/>
<evidence type="ECO:0000313" key="4">
    <source>
        <dbReference type="Proteomes" id="UP000177418"/>
    </source>
</evidence>
<gene>
    <name evidence="3" type="ORF">A3H78_00870</name>
</gene>
<dbReference type="SUPFAM" id="SSF53448">
    <property type="entry name" value="Nucleotide-diphospho-sugar transferases"/>
    <property type="match status" value="1"/>
</dbReference>
<dbReference type="Proteomes" id="UP000177418">
    <property type="component" value="Unassembled WGS sequence"/>
</dbReference>
<accession>A0A1F7JHE0</accession>
<feature type="region of interest" description="Disordered" evidence="1">
    <location>
        <begin position="59"/>
        <end position="95"/>
    </location>
</feature>
<comment type="caution">
    <text evidence="3">The sequence shown here is derived from an EMBL/GenBank/DDBJ whole genome shotgun (WGS) entry which is preliminary data.</text>
</comment>
<dbReference type="InterPro" id="IPR029044">
    <property type="entry name" value="Nucleotide-diphossugar_trans"/>
</dbReference>
<dbReference type="EMBL" id="MGAV01000012">
    <property type="protein sequence ID" value="OGK55012.1"/>
    <property type="molecule type" value="Genomic_DNA"/>
</dbReference>
<reference evidence="3 4" key="1">
    <citation type="journal article" date="2016" name="Nat. Commun.">
        <title>Thousands of microbial genomes shed light on interconnected biogeochemical processes in an aquifer system.</title>
        <authorList>
            <person name="Anantharaman K."/>
            <person name="Brown C.T."/>
            <person name="Hug L.A."/>
            <person name="Sharon I."/>
            <person name="Castelle C.J."/>
            <person name="Probst A.J."/>
            <person name="Thomas B.C."/>
            <person name="Singh A."/>
            <person name="Wilkins M.J."/>
            <person name="Karaoz U."/>
            <person name="Brodie E.L."/>
            <person name="Williams K.H."/>
            <person name="Hubbard S.S."/>
            <person name="Banfield J.F."/>
        </authorList>
    </citation>
    <scope>NUCLEOTIDE SEQUENCE [LARGE SCALE GENOMIC DNA]</scope>
</reference>
<dbReference type="InterPro" id="IPR001173">
    <property type="entry name" value="Glyco_trans_2-like"/>
</dbReference>
<proteinExistence type="predicted"/>
<protein>
    <recommendedName>
        <fullName evidence="2">Glycosyltransferase 2-like domain-containing protein</fullName>
    </recommendedName>
</protein>
<dbReference type="Pfam" id="PF00535">
    <property type="entry name" value="Glycos_transf_2"/>
    <property type="match status" value="1"/>
</dbReference>
<dbReference type="PANTHER" id="PTHR43630">
    <property type="entry name" value="POLY-BETA-1,6-N-ACETYL-D-GLUCOSAMINE SYNTHASE"/>
    <property type="match status" value="1"/>
</dbReference>
<dbReference type="Gene3D" id="3.90.550.10">
    <property type="entry name" value="Spore Coat Polysaccharide Biosynthesis Protein SpsA, Chain A"/>
    <property type="match status" value="1"/>
</dbReference>
<organism evidence="3 4">
    <name type="scientific">Candidatus Roizmanbacteria bacterium RIFCSPLOWO2_02_FULL_36_11</name>
    <dbReference type="NCBI Taxonomy" id="1802071"/>
    <lineage>
        <taxon>Bacteria</taxon>
        <taxon>Candidatus Roizmaniibacteriota</taxon>
    </lineage>
</organism>
<evidence type="ECO:0000256" key="1">
    <source>
        <dbReference type="SAM" id="MobiDB-lite"/>
    </source>
</evidence>
<name>A0A1F7JHE0_9BACT</name>
<evidence type="ECO:0000259" key="2">
    <source>
        <dbReference type="Pfam" id="PF00535"/>
    </source>
</evidence>
<sequence length="344" mass="39153">MTISVAIAVHNEEQNIIPCLESVYDWVDEIVIVDGTSTDNTIRVIKDFEKKMGADANFEASLGIPRDDQTSSKTKARSHEGGLPLELQNSASSPRQSKIKLIETSNPPMFHINKQKAIETCTKDWILQLDADEVVSTELKKDIQFVIARSEATKQSPIAYWLPRLNYFLGKPLRKGGQYPDYTIRLYKNGVAKFPCKTVHEQVEVRRTETSNEVEELDNNNATGGPTGGGPRQRADTRALAGTREGQAPLHLGYLNSPLLHFPYPTFQEYLNKWHRYNTLEATKLKENGIKPSIGLFIDYFFLKPAVWFFKTYFRHKGFMDGVPGFIFSFFSALRYCEIYLKLI</sequence>
<feature type="domain" description="Glycosyltransferase 2-like" evidence="2">
    <location>
        <begin position="4"/>
        <end position="50"/>
    </location>
</feature>
<evidence type="ECO:0000313" key="3">
    <source>
        <dbReference type="EMBL" id="OGK55012.1"/>
    </source>
</evidence>
<dbReference type="CDD" id="cd02511">
    <property type="entry name" value="Beta4Glucosyltransferase"/>
    <property type="match status" value="1"/>
</dbReference>
<feature type="region of interest" description="Disordered" evidence="1">
    <location>
        <begin position="206"/>
        <end position="237"/>
    </location>
</feature>
<dbReference type="PANTHER" id="PTHR43630:SF2">
    <property type="entry name" value="GLYCOSYLTRANSFERASE"/>
    <property type="match status" value="1"/>
</dbReference>